<reference evidence="9 10" key="1">
    <citation type="journal article" date="2019" name="Nat. Ecol. Evol.">
        <title>Megaphylogeny resolves global patterns of mushroom evolution.</title>
        <authorList>
            <person name="Varga T."/>
            <person name="Krizsan K."/>
            <person name="Foldi C."/>
            <person name="Dima B."/>
            <person name="Sanchez-Garcia M."/>
            <person name="Sanchez-Ramirez S."/>
            <person name="Szollosi G.J."/>
            <person name="Szarkandi J.G."/>
            <person name="Papp V."/>
            <person name="Albert L."/>
            <person name="Andreopoulos W."/>
            <person name="Angelini C."/>
            <person name="Antonin V."/>
            <person name="Barry K.W."/>
            <person name="Bougher N.L."/>
            <person name="Buchanan P."/>
            <person name="Buyck B."/>
            <person name="Bense V."/>
            <person name="Catcheside P."/>
            <person name="Chovatia M."/>
            <person name="Cooper J."/>
            <person name="Damon W."/>
            <person name="Desjardin D."/>
            <person name="Finy P."/>
            <person name="Geml J."/>
            <person name="Haridas S."/>
            <person name="Hughes K."/>
            <person name="Justo A."/>
            <person name="Karasinski D."/>
            <person name="Kautmanova I."/>
            <person name="Kiss B."/>
            <person name="Kocsube S."/>
            <person name="Kotiranta H."/>
            <person name="LaButti K.M."/>
            <person name="Lechner B.E."/>
            <person name="Liimatainen K."/>
            <person name="Lipzen A."/>
            <person name="Lukacs Z."/>
            <person name="Mihaltcheva S."/>
            <person name="Morgado L.N."/>
            <person name="Niskanen T."/>
            <person name="Noordeloos M.E."/>
            <person name="Ohm R.A."/>
            <person name="Ortiz-Santana B."/>
            <person name="Ovrebo C."/>
            <person name="Racz N."/>
            <person name="Riley R."/>
            <person name="Savchenko A."/>
            <person name="Shiryaev A."/>
            <person name="Soop K."/>
            <person name="Spirin V."/>
            <person name="Szebenyi C."/>
            <person name="Tomsovsky M."/>
            <person name="Tulloss R.E."/>
            <person name="Uehling J."/>
            <person name="Grigoriev I.V."/>
            <person name="Vagvolgyi C."/>
            <person name="Papp T."/>
            <person name="Martin F.M."/>
            <person name="Miettinen O."/>
            <person name="Hibbett D.S."/>
            <person name="Nagy L.G."/>
        </authorList>
    </citation>
    <scope>NUCLEOTIDE SEQUENCE [LARGE SCALE GENOMIC DNA]</scope>
    <source>
        <strain evidence="9 10">CBS 309.79</strain>
    </source>
</reference>
<dbReference type="GO" id="GO:0016020">
    <property type="term" value="C:membrane"/>
    <property type="evidence" value="ECO:0007669"/>
    <property type="project" value="UniProtKB-SubCell"/>
</dbReference>
<evidence type="ECO:0000256" key="7">
    <source>
        <dbReference type="SAM" id="Phobius"/>
    </source>
</evidence>
<keyword evidence="6 7" id="KW-0472">Membrane</keyword>
<evidence type="ECO:0000256" key="2">
    <source>
        <dbReference type="ARBA" id="ARBA00022448"/>
    </source>
</evidence>
<dbReference type="STRING" id="1884261.A0A5C3R1E1"/>
<evidence type="ECO:0000256" key="5">
    <source>
        <dbReference type="ARBA" id="ARBA00022989"/>
    </source>
</evidence>
<dbReference type="Gene3D" id="1.20.120.1770">
    <property type="match status" value="1"/>
</dbReference>
<evidence type="ECO:0000256" key="4">
    <source>
        <dbReference type="ARBA" id="ARBA00022982"/>
    </source>
</evidence>
<dbReference type="PROSITE" id="PS50939">
    <property type="entry name" value="CYTOCHROME_B561"/>
    <property type="match status" value="1"/>
</dbReference>
<feature type="transmembrane region" description="Helical" evidence="7">
    <location>
        <begin position="259"/>
        <end position="277"/>
    </location>
</feature>
<protein>
    <recommendedName>
        <fullName evidence="8">Cytochrome b561 domain-containing protein</fullName>
    </recommendedName>
</protein>
<feature type="transmembrane region" description="Helical" evidence="7">
    <location>
        <begin position="226"/>
        <end position="247"/>
    </location>
</feature>
<keyword evidence="4" id="KW-0249">Electron transport</keyword>
<feature type="domain" description="Cytochrome b561" evidence="8">
    <location>
        <begin position="114"/>
        <end position="278"/>
    </location>
</feature>
<proteinExistence type="predicted"/>
<dbReference type="OrthoDB" id="19261at2759"/>
<dbReference type="InterPro" id="IPR006593">
    <property type="entry name" value="Cyt_b561/ferric_Rdtase_TM"/>
</dbReference>
<keyword evidence="10" id="KW-1185">Reference proteome</keyword>
<feature type="transmembrane region" description="Helical" evidence="7">
    <location>
        <begin position="192"/>
        <end position="214"/>
    </location>
</feature>
<dbReference type="EMBL" id="ML178814">
    <property type="protein sequence ID" value="TFL06920.1"/>
    <property type="molecule type" value="Genomic_DNA"/>
</dbReference>
<keyword evidence="2" id="KW-0813">Transport</keyword>
<accession>A0A5C3R1E1</accession>
<feature type="transmembrane region" description="Helical" evidence="7">
    <location>
        <begin position="152"/>
        <end position="172"/>
    </location>
</feature>
<evidence type="ECO:0000256" key="6">
    <source>
        <dbReference type="ARBA" id="ARBA00023136"/>
    </source>
</evidence>
<keyword evidence="3 7" id="KW-0812">Transmembrane</keyword>
<evidence type="ECO:0000256" key="3">
    <source>
        <dbReference type="ARBA" id="ARBA00022692"/>
    </source>
</evidence>
<evidence type="ECO:0000313" key="10">
    <source>
        <dbReference type="Proteomes" id="UP000305067"/>
    </source>
</evidence>
<sequence>MCISLAVDAANTTFTYELKALEKRFRILDVLLFHGHCLAKPRSKCHSIAAESKRLRDAHAGSAPTTSRRAGCTLSIFDQDASPKVSFSVPANNQTDQVLVWAFSEDRPPSSHPDTDILKHSHAGAIRLSISSASSRHPYYHGEDEDVVSTKILLVANGVLASFGFLVLLPLGSLVARWGRTFSGKWLGYYRAVNMVVAMPAISLRVAMAFIVVYQHNERHFFEAHAVAGLLLYCLYIGQILLGWYIHSHRVLEGARLHPPQNVVHVLLGVGIIGLAFK</sequence>
<gene>
    <name evidence="9" type="ORF">BDV98DRAFT_587459</name>
</gene>
<dbReference type="AlphaFoldDB" id="A0A5C3R1E1"/>
<dbReference type="Proteomes" id="UP000305067">
    <property type="component" value="Unassembled WGS sequence"/>
</dbReference>
<keyword evidence="5 7" id="KW-1133">Transmembrane helix</keyword>
<name>A0A5C3R1E1_9AGAR</name>
<comment type="subcellular location">
    <subcellularLocation>
        <location evidence="1">Membrane</location>
    </subcellularLocation>
</comment>
<organism evidence="9 10">
    <name type="scientific">Pterulicium gracile</name>
    <dbReference type="NCBI Taxonomy" id="1884261"/>
    <lineage>
        <taxon>Eukaryota</taxon>
        <taxon>Fungi</taxon>
        <taxon>Dikarya</taxon>
        <taxon>Basidiomycota</taxon>
        <taxon>Agaricomycotina</taxon>
        <taxon>Agaricomycetes</taxon>
        <taxon>Agaricomycetidae</taxon>
        <taxon>Agaricales</taxon>
        <taxon>Pleurotineae</taxon>
        <taxon>Pterulaceae</taxon>
        <taxon>Pterulicium</taxon>
    </lineage>
</organism>
<dbReference type="CDD" id="cd08760">
    <property type="entry name" value="Cyt_b561_FRRS1_like"/>
    <property type="match status" value="1"/>
</dbReference>
<evidence type="ECO:0000259" key="8">
    <source>
        <dbReference type="PROSITE" id="PS50939"/>
    </source>
</evidence>
<evidence type="ECO:0000313" key="9">
    <source>
        <dbReference type="EMBL" id="TFL06920.1"/>
    </source>
</evidence>
<evidence type="ECO:0000256" key="1">
    <source>
        <dbReference type="ARBA" id="ARBA00004370"/>
    </source>
</evidence>